<dbReference type="RefSeq" id="WP_006460561.1">
    <property type="nucleotide sequence ID" value="NZ_CP007030.1"/>
</dbReference>
<keyword evidence="4" id="KW-0964">Secreted</keyword>
<evidence type="ECO:0000256" key="2">
    <source>
        <dbReference type="ARBA" id="ARBA00004613"/>
    </source>
</evidence>
<dbReference type="Gene3D" id="1.20.1330.10">
    <property type="entry name" value="f41 fragment of flagellin, N-terminal domain"/>
    <property type="match status" value="1"/>
</dbReference>
<dbReference type="OrthoDB" id="9768249at2"/>
<accession>W0DZQ4</accession>
<evidence type="ECO:0000313" key="7">
    <source>
        <dbReference type="EMBL" id="AHF02331.1"/>
    </source>
</evidence>
<dbReference type="GO" id="GO:0005576">
    <property type="term" value="C:extracellular region"/>
    <property type="evidence" value="ECO:0007669"/>
    <property type="project" value="UniProtKB-SubCell"/>
</dbReference>
<dbReference type="GO" id="GO:0005198">
    <property type="term" value="F:structural molecule activity"/>
    <property type="evidence" value="ECO:0007669"/>
    <property type="project" value="InterPro"/>
</dbReference>
<feature type="domain" description="Flagellin N-terminal" evidence="6">
    <location>
        <begin position="4"/>
        <end position="140"/>
    </location>
</feature>
<evidence type="ECO:0000259" key="6">
    <source>
        <dbReference type="Pfam" id="PF00669"/>
    </source>
</evidence>
<gene>
    <name evidence="7" type="ORF">THIAE_07375</name>
</gene>
<dbReference type="PANTHER" id="PTHR42792:SF1">
    <property type="entry name" value="FLAGELLAR HOOK-ASSOCIATED PROTEIN 3"/>
    <property type="match status" value="1"/>
</dbReference>
<dbReference type="EMBL" id="CP007030">
    <property type="protein sequence ID" value="AHF02331.1"/>
    <property type="molecule type" value="Genomic_DNA"/>
</dbReference>
<organism evidence="7 8">
    <name type="scientific">Thiomicrospira aerophila AL3</name>
    <dbReference type="NCBI Taxonomy" id="717772"/>
    <lineage>
        <taxon>Bacteria</taxon>
        <taxon>Pseudomonadati</taxon>
        <taxon>Pseudomonadota</taxon>
        <taxon>Gammaproteobacteria</taxon>
        <taxon>Thiotrichales</taxon>
        <taxon>Piscirickettsiaceae</taxon>
        <taxon>Thiomicrospira</taxon>
    </lineage>
</organism>
<dbReference type="InterPro" id="IPR013384">
    <property type="entry name" value="Flagell_FlgL"/>
</dbReference>
<dbReference type="NCBIfam" id="TIGR02550">
    <property type="entry name" value="flagell_flgL"/>
    <property type="match status" value="1"/>
</dbReference>
<dbReference type="GO" id="GO:0009424">
    <property type="term" value="C:bacterial-type flagellum hook"/>
    <property type="evidence" value="ECO:0007669"/>
    <property type="project" value="InterPro"/>
</dbReference>
<dbReference type="KEGG" id="tao:THIAE_07375"/>
<comment type="subcellular location">
    <subcellularLocation>
        <location evidence="1">Bacterial flagellum</location>
    </subcellularLocation>
    <subcellularLocation>
        <location evidence="2">Secreted</location>
    </subcellularLocation>
</comment>
<dbReference type="AlphaFoldDB" id="W0DZQ4"/>
<evidence type="ECO:0000256" key="4">
    <source>
        <dbReference type="ARBA" id="ARBA00022525"/>
    </source>
</evidence>
<dbReference type="SUPFAM" id="SSF64518">
    <property type="entry name" value="Phase 1 flagellin"/>
    <property type="match status" value="1"/>
</dbReference>
<dbReference type="Pfam" id="PF00669">
    <property type="entry name" value="Flagellin_N"/>
    <property type="match status" value="1"/>
</dbReference>
<dbReference type="eggNOG" id="COG1344">
    <property type="taxonomic scope" value="Bacteria"/>
</dbReference>
<keyword evidence="5" id="KW-0975">Bacterial flagellum</keyword>
<dbReference type="InterPro" id="IPR001029">
    <property type="entry name" value="Flagellin_N"/>
</dbReference>
<keyword evidence="8" id="KW-1185">Reference proteome</keyword>
<evidence type="ECO:0000256" key="1">
    <source>
        <dbReference type="ARBA" id="ARBA00004365"/>
    </source>
</evidence>
<evidence type="ECO:0000313" key="8">
    <source>
        <dbReference type="Proteomes" id="UP000005380"/>
    </source>
</evidence>
<reference evidence="7 8" key="1">
    <citation type="submission" date="2013-12" db="EMBL/GenBank/DDBJ databases">
        <authorList>
            <consortium name="DOE Joint Genome Institute"/>
            <person name="Kappler U."/>
            <person name="Huntemann M."/>
            <person name="Han J."/>
            <person name="Chen A."/>
            <person name="Kyrpides N."/>
            <person name="Mavromatis K."/>
            <person name="Markowitz V."/>
            <person name="Palaniappan K."/>
            <person name="Ivanova N."/>
            <person name="Schaumberg A."/>
            <person name="Pati A."/>
            <person name="Liolios K."/>
            <person name="Nordberg H.P."/>
            <person name="Cantor M.N."/>
            <person name="Hua S.X."/>
            <person name="Woyke T."/>
        </authorList>
    </citation>
    <scope>NUCLEOTIDE SEQUENCE [LARGE SCALE GENOMIC DNA]</scope>
    <source>
        <strain evidence="8">AL2</strain>
    </source>
</reference>
<dbReference type="STRING" id="717772.THIAE_07375"/>
<dbReference type="HOGENOM" id="CLU_024437_2_1_6"/>
<name>W0DZQ4_9GAMM</name>
<sequence length="346" mass="38082">MRTSTSYSFMNGLATMQRQQSDLTQIQEKIITGKRINRPSDDAAGSFQVQILNQNIRQIDQFKNNGDTAKAELQLQETVLNSGTDILQRTREIALQMASGTFNPTQRQQAAVEIEQLMQAMQVEMQTRNSQGQYLFSGNNVADRPFVEDSANPGFLIYIGNIDPDLANPMAGFARPEASVANRTVQISFEGQDQVSPDPAQNPARIRLGEVGSEVFGAGFANNFQSTANRVPPVDSNIYNVMAVMREQLLAGTPPSSEVIDDLKSGIDQFSSSLTAIGVRTNRIEMAADAGEEYKIALTIRRGALEDQDLAKGITQLTLTQAALEVAQQTFVRVQQLNLFNFINPR</sequence>
<dbReference type="InterPro" id="IPR001492">
    <property type="entry name" value="Flagellin"/>
</dbReference>
<evidence type="ECO:0000256" key="3">
    <source>
        <dbReference type="ARBA" id="ARBA00005709"/>
    </source>
</evidence>
<dbReference type="PANTHER" id="PTHR42792">
    <property type="entry name" value="FLAGELLIN"/>
    <property type="match status" value="1"/>
</dbReference>
<comment type="similarity">
    <text evidence="3">Belongs to the bacterial flagellin family.</text>
</comment>
<evidence type="ECO:0000256" key="5">
    <source>
        <dbReference type="ARBA" id="ARBA00023143"/>
    </source>
</evidence>
<proteinExistence type="inferred from homology"/>
<dbReference type="InParanoid" id="W0DZQ4"/>
<dbReference type="GO" id="GO:0071973">
    <property type="term" value="P:bacterial-type flagellum-dependent cell motility"/>
    <property type="evidence" value="ECO:0007669"/>
    <property type="project" value="InterPro"/>
</dbReference>
<protein>
    <recommendedName>
        <fullName evidence="6">Flagellin N-terminal domain-containing protein</fullName>
    </recommendedName>
</protein>
<dbReference type="Proteomes" id="UP000005380">
    <property type="component" value="Chromosome"/>
</dbReference>